<accession>A0A1H0IND5</accession>
<organism evidence="3 4">
    <name type="scientific">Actinokineospora alba</name>
    <dbReference type="NCBI Taxonomy" id="504798"/>
    <lineage>
        <taxon>Bacteria</taxon>
        <taxon>Bacillati</taxon>
        <taxon>Actinomycetota</taxon>
        <taxon>Actinomycetes</taxon>
        <taxon>Pseudonocardiales</taxon>
        <taxon>Pseudonocardiaceae</taxon>
        <taxon>Actinokineospora</taxon>
    </lineage>
</organism>
<dbReference type="Proteomes" id="UP000199651">
    <property type="component" value="Unassembled WGS sequence"/>
</dbReference>
<dbReference type="STRING" id="504798.SAMN05421871_108332"/>
<feature type="region of interest" description="Disordered" evidence="1">
    <location>
        <begin position="63"/>
        <end position="102"/>
    </location>
</feature>
<keyword evidence="2" id="KW-1133">Transmembrane helix</keyword>
<evidence type="ECO:0000313" key="4">
    <source>
        <dbReference type="Proteomes" id="UP000199651"/>
    </source>
</evidence>
<keyword evidence="4" id="KW-1185">Reference proteome</keyword>
<sequence>MRIACSAVMALSFIGAVICMFLAMDALNSSNQNEIWVAVVSGFTFGVLSIGAGICATAFRTSGPAQPKPAPQYPPFGAPQAGPHTGQQPAVQQHGQQWPGQS</sequence>
<feature type="transmembrane region" description="Helical" evidence="2">
    <location>
        <begin position="35"/>
        <end position="59"/>
    </location>
</feature>
<proteinExistence type="predicted"/>
<feature type="compositionally biased region" description="Pro residues" evidence="1">
    <location>
        <begin position="66"/>
        <end position="77"/>
    </location>
</feature>
<keyword evidence="2" id="KW-0472">Membrane</keyword>
<feature type="compositionally biased region" description="Low complexity" evidence="1">
    <location>
        <begin position="78"/>
        <end position="102"/>
    </location>
</feature>
<dbReference type="RefSeq" id="WP_091574969.1">
    <property type="nucleotide sequence ID" value="NZ_FNDV01000008.1"/>
</dbReference>
<dbReference type="AlphaFoldDB" id="A0A1H0IND5"/>
<evidence type="ECO:0000256" key="2">
    <source>
        <dbReference type="SAM" id="Phobius"/>
    </source>
</evidence>
<evidence type="ECO:0000313" key="3">
    <source>
        <dbReference type="EMBL" id="SDO32908.1"/>
    </source>
</evidence>
<name>A0A1H0IND5_9PSEU</name>
<evidence type="ECO:0000256" key="1">
    <source>
        <dbReference type="SAM" id="MobiDB-lite"/>
    </source>
</evidence>
<dbReference type="EMBL" id="FNJB01000002">
    <property type="protein sequence ID" value="SDO32908.1"/>
    <property type="molecule type" value="Genomic_DNA"/>
</dbReference>
<keyword evidence="2" id="KW-0812">Transmembrane</keyword>
<gene>
    <name evidence="3" type="ORF">SAMN05192558_102633</name>
</gene>
<protein>
    <submittedName>
        <fullName evidence="3">Uncharacterized protein</fullName>
    </submittedName>
</protein>
<reference evidence="4" key="1">
    <citation type="submission" date="2016-10" db="EMBL/GenBank/DDBJ databases">
        <authorList>
            <person name="Varghese N."/>
            <person name="Submissions S."/>
        </authorList>
    </citation>
    <scope>NUCLEOTIDE SEQUENCE [LARGE SCALE GENOMIC DNA]</scope>
    <source>
        <strain evidence="4">IBRC-M 10655</strain>
    </source>
</reference>